<keyword evidence="4 8" id="KW-0028">Amino-acid biosynthesis</keyword>
<dbReference type="InterPro" id="IPR004013">
    <property type="entry name" value="PHP_dom"/>
</dbReference>
<comment type="catalytic activity">
    <reaction evidence="7 8">
        <text>L-histidinol phosphate + H2O = L-histidinol + phosphate</text>
        <dbReference type="Rhea" id="RHEA:14465"/>
        <dbReference type="ChEBI" id="CHEBI:15377"/>
        <dbReference type="ChEBI" id="CHEBI:43474"/>
        <dbReference type="ChEBI" id="CHEBI:57699"/>
        <dbReference type="ChEBI" id="CHEBI:57980"/>
        <dbReference type="EC" id="3.1.3.15"/>
    </reaction>
</comment>
<dbReference type="PANTHER" id="PTHR21039">
    <property type="entry name" value="HISTIDINOL PHOSPHATASE-RELATED"/>
    <property type="match status" value="1"/>
</dbReference>
<dbReference type="InterPro" id="IPR016195">
    <property type="entry name" value="Pol/histidinol_Pase-like"/>
</dbReference>
<name>A0A2J6PYP2_9HELO</name>
<dbReference type="Proteomes" id="UP000235672">
    <property type="component" value="Unassembled WGS sequence"/>
</dbReference>
<comment type="pathway">
    <text evidence="1 8">Amino-acid biosynthesis; L-histidine biosynthesis; L-histidine from 5-phospho-alpha-D-ribose 1-diphosphate: step 8/9.</text>
</comment>
<dbReference type="Pfam" id="PF02811">
    <property type="entry name" value="PHP"/>
    <property type="match status" value="1"/>
</dbReference>
<dbReference type="NCBIfam" id="TIGR01856">
    <property type="entry name" value="hisJ_fam"/>
    <property type="match status" value="1"/>
</dbReference>
<keyword evidence="5 8" id="KW-0378">Hydrolase</keyword>
<evidence type="ECO:0000256" key="5">
    <source>
        <dbReference type="ARBA" id="ARBA00022801"/>
    </source>
</evidence>
<accession>A0A2J6PYP2</accession>
<dbReference type="InterPro" id="IPR010140">
    <property type="entry name" value="Histidinol_P_phosphatase_HisJ"/>
</dbReference>
<dbReference type="GO" id="GO:0005737">
    <property type="term" value="C:cytoplasm"/>
    <property type="evidence" value="ECO:0007669"/>
    <property type="project" value="TreeGrafter"/>
</dbReference>
<dbReference type="GO" id="GO:0000105">
    <property type="term" value="P:L-histidine biosynthetic process"/>
    <property type="evidence" value="ECO:0007669"/>
    <property type="project" value="UniProtKB-UniRule"/>
</dbReference>
<evidence type="ECO:0000256" key="3">
    <source>
        <dbReference type="ARBA" id="ARBA00013085"/>
    </source>
</evidence>
<dbReference type="FunFam" id="3.20.20.140:FF:000059">
    <property type="entry name" value="Histidinol-phosphatase"/>
    <property type="match status" value="1"/>
</dbReference>
<keyword evidence="6 8" id="KW-0368">Histidine biosynthesis</keyword>
<evidence type="ECO:0000313" key="11">
    <source>
        <dbReference type="Proteomes" id="UP000235672"/>
    </source>
</evidence>
<dbReference type="EC" id="3.1.3.15" evidence="3 8"/>
<evidence type="ECO:0000256" key="7">
    <source>
        <dbReference type="ARBA" id="ARBA00049158"/>
    </source>
</evidence>
<dbReference type="SUPFAM" id="SSF89550">
    <property type="entry name" value="PHP domain-like"/>
    <property type="match status" value="1"/>
</dbReference>
<evidence type="ECO:0000259" key="9">
    <source>
        <dbReference type="Pfam" id="PF02811"/>
    </source>
</evidence>
<keyword evidence="11" id="KW-1185">Reference proteome</keyword>
<dbReference type="UniPathway" id="UPA00031">
    <property type="reaction ID" value="UER00013"/>
</dbReference>
<sequence>MAFSMHSHSGQFCPGHAQNRLEEIIDTAISRGMKTFALTEHMPRDSDNDLYPEETSILPLRPRHEAFLVEAVKLREKYAGKIKILIGFEGEWIRPSYAVLVKELASNPVVDYYIGSVHHVHGIPIDYDITFYQKVKEVAGGSDELLFEDYFDAQFEMLKALKPKVVGHLDLIRLLSDEPNRDLREMKGVWEKVVRNLKVIVEQKGLVEINTSALRKGLKEPYPTRSVCEEFLRMGGMLTLSDDSHGIAHVGTNYGKGIEYLETLGVKELYTLEGKSTNMECQVKVQSVTLASVKESFKI</sequence>
<gene>
    <name evidence="10" type="ORF">NA56DRAFT_647573</name>
</gene>
<evidence type="ECO:0000256" key="4">
    <source>
        <dbReference type="ARBA" id="ARBA00022605"/>
    </source>
</evidence>
<dbReference type="EMBL" id="KZ613491">
    <property type="protein sequence ID" value="PMD19149.1"/>
    <property type="molecule type" value="Genomic_DNA"/>
</dbReference>
<proteinExistence type="inferred from homology"/>
<evidence type="ECO:0000256" key="2">
    <source>
        <dbReference type="ARBA" id="ARBA00009152"/>
    </source>
</evidence>
<dbReference type="CDD" id="cd12110">
    <property type="entry name" value="PHP_HisPPase_Hisj_like"/>
    <property type="match status" value="1"/>
</dbReference>
<dbReference type="PANTHER" id="PTHR21039:SF0">
    <property type="entry name" value="HISTIDINOL-PHOSPHATASE"/>
    <property type="match status" value="1"/>
</dbReference>
<dbReference type="Gene3D" id="3.20.20.140">
    <property type="entry name" value="Metal-dependent hydrolases"/>
    <property type="match status" value="1"/>
</dbReference>
<dbReference type="GO" id="GO:0004401">
    <property type="term" value="F:histidinol-phosphatase activity"/>
    <property type="evidence" value="ECO:0007669"/>
    <property type="project" value="UniProtKB-UniRule"/>
</dbReference>
<protein>
    <recommendedName>
        <fullName evidence="3 8">Histidinol-phosphatase</fullName>
        <shortName evidence="8">HolPase</shortName>
        <ecNumber evidence="3 8">3.1.3.15</ecNumber>
    </recommendedName>
</protein>
<evidence type="ECO:0000256" key="6">
    <source>
        <dbReference type="ARBA" id="ARBA00023102"/>
    </source>
</evidence>
<reference evidence="10 11" key="1">
    <citation type="submission" date="2016-05" db="EMBL/GenBank/DDBJ databases">
        <title>A degradative enzymes factory behind the ericoid mycorrhizal symbiosis.</title>
        <authorList>
            <consortium name="DOE Joint Genome Institute"/>
            <person name="Martino E."/>
            <person name="Morin E."/>
            <person name="Grelet G."/>
            <person name="Kuo A."/>
            <person name="Kohler A."/>
            <person name="Daghino S."/>
            <person name="Barry K."/>
            <person name="Choi C."/>
            <person name="Cichocki N."/>
            <person name="Clum A."/>
            <person name="Copeland A."/>
            <person name="Hainaut M."/>
            <person name="Haridas S."/>
            <person name="Labutti K."/>
            <person name="Lindquist E."/>
            <person name="Lipzen A."/>
            <person name="Khouja H.-R."/>
            <person name="Murat C."/>
            <person name="Ohm R."/>
            <person name="Olson A."/>
            <person name="Spatafora J."/>
            <person name="Veneault-Fourrey C."/>
            <person name="Henrissat B."/>
            <person name="Grigoriev I."/>
            <person name="Martin F."/>
            <person name="Perotto S."/>
        </authorList>
    </citation>
    <scope>NUCLEOTIDE SEQUENCE [LARGE SCALE GENOMIC DNA]</scope>
    <source>
        <strain evidence="10 11">UAMH 7357</strain>
    </source>
</reference>
<comment type="similarity">
    <text evidence="2 8">Belongs to the PHP hydrolase family. HisK subfamily.</text>
</comment>
<feature type="domain" description="PHP" evidence="9">
    <location>
        <begin position="5"/>
        <end position="212"/>
    </location>
</feature>
<dbReference type="STRING" id="1745343.A0A2J6PYP2"/>
<dbReference type="OrthoDB" id="5957391at2759"/>
<organism evidence="10 11">
    <name type="scientific">Hyaloscypha hepaticicola</name>
    <dbReference type="NCBI Taxonomy" id="2082293"/>
    <lineage>
        <taxon>Eukaryota</taxon>
        <taxon>Fungi</taxon>
        <taxon>Dikarya</taxon>
        <taxon>Ascomycota</taxon>
        <taxon>Pezizomycotina</taxon>
        <taxon>Leotiomycetes</taxon>
        <taxon>Helotiales</taxon>
        <taxon>Hyaloscyphaceae</taxon>
        <taxon>Hyaloscypha</taxon>
    </lineage>
</organism>
<evidence type="ECO:0000256" key="1">
    <source>
        <dbReference type="ARBA" id="ARBA00004970"/>
    </source>
</evidence>
<evidence type="ECO:0000313" key="10">
    <source>
        <dbReference type="EMBL" id="PMD19149.1"/>
    </source>
</evidence>
<evidence type="ECO:0000256" key="8">
    <source>
        <dbReference type="RuleBase" id="RU366003"/>
    </source>
</evidence>
<dbReference type="AlphaFoldDB" id="A0A2J6PYP2"/>